<dbReference type="AlphaFoldDB" id="A0A125T2F8"/>
<evidence type="ECO:0000313" key="2">
    <source>
        <dbReference type="Proteomes" id="UP000218263"/>
    </source>
</evidence>
<accession>A0A125T2F8</accession>
<dbReference type="OrthoDB" id="1264301at2"/>
<dbReference type="EMBL" id="AP017313">
    <property type="protein sequence ID" value="BAU52996.1"/>
    <property type="molecule type" value="Genomic_DNA"/>
</dbReference>
<protein>
    <submittedName>
        <fullName evidence="1">Uncharacterized protein</fullName>
    </submittedName>
</protein>
<reference evidence="1 2" key="1">
    <citation type="submission" date="2015-12" db="EMBL/GenBank/DDBJ databases">
        <title>Genome sequence of Mucilaginibacter gotjawali.</title>
        <authorList>
            <person name="Lee J.S."/>
            <person name="Lee K.C."/>
            <person name="Kim K.K."/>
            <person name="Lee B.W."/>
        </authorList>
    </citation>
    <scope>NUCLEOTIDE SEQUENCE [LARGE SCALE GENOMIC DNA]</scope>
    <source>
        <strain evidence="1 2">SA3-7</strain>
    </source>
</reference>
<evidence type="ECO:0000313" key="1">
    <source>
        <dbReference type="EMBL" id="BAU52996.1"/>
    </source>
</evidence>
<proteinExistence type="predicted"/>
<keyword evidence="2" id="KW-1185">Reference proteome</keyword>
<dbReference type="Proteomes" id="UP000218263">
    <property type="component" value="Chromosome"/>
</dbReference>
<dbReference type="RefSeq" id="WP_096350251.1">
    <property type="nucleotide sequence ID" value="NZ_AP017313.1"/>
</dbReference>
<organism evidence="1 2">
    <name type="scientific">Mucilaginibacter gotjawali</name>
    <dbReference type="NCBI Taxonomy" id="1550579"/>
    <lineage>
        <taxon>Bacteria</taxon>
        <taxon>Pseudomonadati</taxon>
        <taxon>Bacteroidota</taxon>
        <taxon>Sphingobacteriia</taxon>
        <taxon>Sphingobacteriales</taxon>
        <taxon>Sphingobacteriaceae</taxon>
        <taxon>Mucilaginibacter</taxon>
    </lineage>
</organism>
<sequence>MEKKFVLGDVVILITDGPQMIVEGYLVTEDTPGKFTESDELVNVVYFAGDSFKRDTFHQDILLFADEAEG</sequence>
<name>A0A125T2F8_9SPHI</name>
<gene>
    <name evidence="1" type="ORF">MgSA37_01163</name>
</gene>
<dbReference type="KEGG" id="mgot:MgSA37_01163"/>